<proteinExistence type="predicted"/>
<dbReference type="Proteomes" id="UP001595839">
    <property type="component" value="Unassembled WGS sequence"/>
</dbReference>
<evidence type="ECO:0000313" key="2">
    <source>
        <dbReference type="EMBL" id="MFC4508512.1"/>
    </source>
</evidence>
<feature type="domain" description="ANTAR" evidence="1">
    <location>
        <begin position="35"/>
        <end position="90"/>
    </location>
</feature>
<dbReference type="EMBL" id="JBHSFK010000086">
    <property type="protein sequence ID" value="MFC4508512.1"/>
    <property type="molecule type" value="Genomic_DNA"/>
</dbReference>
<dbReference type="InterPro" id="IPR036388">
    <property type="entry name" value="WH-like_DNA-bd_sf"/>
</dbReference>
<reference evidence="3" key="1">
    <citation type="journal article" date="2019" name="Int. J. Syst. Evol. Microbiol.">
        <title>The Global Catalogue of Microorganisms (GCM) 10K type strain sequencing project: providing services to taxonomists for standard genome sequencing and annotation.</title>
        <authorList>
            <consortium name="The Broad Institute Genomics Platform"/>
            <consortium name="The Broad Institute Genome Sequencing Center for Infectious Disease"/>
            <person name="Wu L."/>
            <person name="Ma J."/>
        </authorList>
    </citation>
    <scope>NUCLEOTIDE SEQUENCE [LARGE SCALE GENOMIC DNA]</scope>
    <source>
        <strain evidence="3">CGMCC 4.7177</strain>
    </source>
</reference>
<dbReference type="RefSeq" id="WP_381187797.1">
    <property type="nucleotide sequence ID" value="NZ_JBHSFK010000086.1"/>
</dbReference>
<evidence type="ECO:0000313" key="3">
    <source>
        <dbReference type="Proteomes" id="UP001595839"/>
    </source>
</evidence>
<sequence>MRRTNVVQDEWWDPRAEATWGHATAGQDVLALRAENDQLRRTQAGCAVIDQACGMVMVLAPCRCGPARNLLVDMSQQCDTRLPEVAAAMVAAWEGEPLSWRMQRALRRALRRLYAEDRGCGSPPADEPSGRGRS</sequence>
<organism evidence="2 3">
    <name type="scientific">Streptomyces vulcanius</name>
    <dbReference type="NCBI Taxonomy" id="1441876"/>
    <lineage>
        <taxon>Bacteria</taxon>
        <taxon>Bacillati</taxon>
        <taxon>Actinomycetota</taxon>
        <taxon>Actinomycetes</taxon>
        <taxon>Kitasatosporales</taxon>
        <taxon>Streptomycetaceae</taxon>
        <taxon>Streptomyces</taxon>
    </lineage>
</organism>
<dbReference type="Gene3D" id="1.10.10.10">
    <property type="entry name" value="Winged helix-like DNA-binding domain superfamily/Winged helix DNA-binding domain"/>
    <property type="match status" value="1"/>
</dbReference>
<gene>
    <name evidence="2" type="ORF">ACFPIH_55575</name>
</gene>
<keyword evidence="3" id="KW-1185">Reference proteome</keyword>
<dbReference type="InterPro" id="IPR005561">
    <property type="entry name" value="ANTAR"/>
</dbReference>
<name>A0ABV9BBM0_9ACTN</name>
<evidence type="ECO:0000259" key="1">
    <source>
        <dbReference type="SMART" id="SM01012"/>
    </source>
</evidence>
<comment type="caution">
    <text evidence="2">The sequence shown here is derived from an EMBL/GenBank/DDBJ whole genome shotgun (WGS) entry which is preliminary data.</text>
</comment>
<protein>
    <submittedName>
        <fullName evidence="2">ANTAR domain-containing protein</fullName>
    </submittedName>
</protein>
<accession>A0ABV9BBM0</accession>
<dbReference type="SMART" id="SM01012">
    <property type="entry name" value="ANTAR"/>
    <property type="match status" value="1"/>
</dbReference>
<dbReference type="Pfam" id="PF03861">
    <property type="entry name" value="ANTAR"/>
    <property type="match status" value="1"/>
</dbReference>